<name>A0A0B0PZB4_GOSAR</name>
<keyword evidence="2" id="KW-1185">Reference proteome</keyword>
<dbReference type="EMBL" id="KN452363">
    <property type="protein sequence ID" value="KHG29834.1"/>
    <property type="molecule type" value="Genomic_DNA"/>
</dbReference>
<proteinExistence type="predicted"/>
<accession>A0A0B0PZB4</accession>
<gene>
    <name evidence="1" type="ORF">F383_36099</name>
</gene>
<sequence>MRPALSTTHIVACT</sequence>
<reference evidence="2" key="1">
    <citation type="submission" date="2014-09" db="EMBL/GenBank/DDBJ databases">
        <authorList>
            <person name="Mudge J."/>
            <person name="Ramaraj T."/>
            <person name="Lindquist I.E."/>
            <person name="Bharti A.K."/>
            <person name="Sundararajan A."/>
            <person name="Cameron C.T."/>
            <person name="Woodward J.E."/>
            <person name="May G.D."/>
            <person name="Brubaker C."/>
            <person name="Broadhvest J."/>
            <person name="Wilkins T.A."/>
        </authorList>
    </citation>
    <scope>NUCLEOTIDE SEQUENCE</scope>
    <source>
        <strain evidence="2">cv. AKA8401</strain>
    </source>
</reference>
<organism evidence="1 2">
    <name type="scientific">Gossypium arboreum</name>
    <name type="common">Tree cotton</name>
    <name type="synonym">Gossypium nanking</name>
    <dbReference type="NCBI Taxonomy" id="29729"/>
    <lineage>
        <taxon>Eukaryota</taxon>
        <taxon>Viridiplantae</taxon>
        <taxon>Streptophyta</taxon>
        <taxon>Embryophyta</taxon>
        <taxon>Tracheophyta</taxon>
        <taxon>Spermatophyta</taxon>
        <taxon>Magnoliopsida</taxon>
        <taxon>eudicotyledons</taxon>
        <taxon>Gunneridae</taxon>
        <taxon>Pentapetalae</taxon>
        <taxon>rosids</taxon>
        <taxon>malvids</taxon>
        <taxon>Malvales</taxon>
        <taxon>Malvaceae</taxon>
        <taxon>Malvoideae</taxon>
        <taxon>Gossypium</taxon>
    </lineage>
</organism>
<protein>
    <submittedName>
        <fullName evidence="1">Uncharacterized protein</fullName>
    </submittedName>
</protein>
<dbReference type="Proteomes" id="UP000032142">
    <property type="component" value="Unassembled WGS sequence"/>
</dbReference>
<evidence type="ECO:0000313" key="1">
    <source>
        <dbReference type="EMBL" id="KHG29834.1"/>
    </source>
</evidence>
<evidence type="ECO:0000313" key="2">
    <source>
        <dbReference type="Proteomes" id="UP000032142"/>
    </source>
</evidence>